<name>A0A0E9TDW0_ANGAN</name>
<sequence>MVVPPRTMRTPGMVRFRLYTVRASS</sequence>
<reference evidence="1" key="2">
    <citation type="journal article" date="2015" name="Fish Shellfish Immunol.">
        <title>Early steps in the European eel (Anguilla anguilla)-Vibrio vulnificus interaction in the gills: Role of the RtxA13 toxin.</title>
        <authorList>
            <person name="Callol A."/>
            <person name="Pajuelo D."/>
            <person name="Ebbesson L."/>
            <person name="Teles M."/>
            <person name="MacKenzie S."/>
            <person name="Amaro C."/>
        </authorList>
    </citation>
    <scope>NUCLEOTIDE SEQUENCE</scope>
</reference>
<organism evidence="1">
    <name type="scientific">Anguilla anguilla</name>
    <name type="common">European freshwater eel</name>
    <name type="synonym">Muraena anguilla</name>
    <dbReference type="NCBI Taxonomy" id="7936"/>
    <lineage>
        <taxon>Eukaryota</taxon>
        <taxon>Metazoa</taxon>
        <taxon>Chordata</taxon>
        <taxon>Craniata</taxon>
        <taxon>Vertebrata</taxon>
        <taxon>Euteleostomi</taxon>
        <taxon>Actinopterygii</taxon>
        <taxon>Neopterygii</taxon>
        <taxon>Teleostei</taxon>
        <taxon>Anguilliformes</taxon>
        <taxon>Anguillidae</taxon>
        <taxon>Anguilla</taxon>
    </lineage>
</organism>
<dbReference type="AlphaFoldDB" id="A0A0E9TDW0"/>
<protein>
    <submittedName>
        <fullName evidence="1">Uncharacterized protein</fullName>
    </submittedName>
</protein>
<evidence type="ECO:0000313" key="1">
    <source>
        <dbReference type="EMBL" id="JAH50918.1"/>
    </source>
</evidence>
<reference evidence="1" key="1">
    <citation type="submission" date="2014-11" db="EMBL/GenBank/DDBJ databases">
        <authorList>
            <person name="Amaro Gonzalez C."/>
        </authorList>
    </citation>
    <scope>NUCLEOTIDE SEQUENCE</scope>
</reference>
<dbReference type="EMBL" id="GBXM01057659">
    <property type="protein sequence ID" value="JAH50918.1"/>
    <property type="molecule type" value="Transcribed_RNA"/>
</dbReference>
<accession>A0A0E9TDW0</accession>
<proteinExistence type="predicted"/>